<dbReference type="Pfam" id="PF07899">
    <property type="entry name" value="Frigida"/>
    <property type="match status" value="1"/>
</dbReference>
<dbReference type="PANTHER" id="PTHR31791">
    <property type="entry name" value="FRIGIDA-LIKE PROTEIN 3-RELATED"/>
    <property type="match status" value="1"/>
</dbReference>
<evidence type="ECO:0000256" key="1">
    <source>
        <dbReference type="ARBA" id="ARBA00008956"/>
    </source>
</evidence>
<proteinExistence type="inferred from homology"/>
<dbReference type="Proteomes" id="UP001190926">
    <property type="component" value="Unassembled WGS sequence"/>
</dbReference>
<comment type="similarity">
    <text evidence="1 5">Belongs to the Frigida family.</text>
</comment>
<evidence type="ECO:0000256" key="2">
    <source>
        <dbReference type="ARBA" id="ARBA00022473"/>
    </source>
</evidence>
<keyword evidence="2 5" id="KW-0217">Developmental protein</keyword>
<evidence type="ECO:0000256" key="4">
    <source>
        <dbReference type="ARBA" id="ARBA00023089"/>
    </source>
</evidence>
<evidence type="ECO:0000256" key="5">
    <source>
        <dbReference type="RuleBase" id="RU364012"/>
    </source>
</evidence>
<evidence type="ECO:0000313" key="8">
    <source>
        <dbReference type="Proteomes" id="UP001190926"/>
    </source>
</evidence>
<dbReference type="AlphaFoldDB" id="A0AAD4IWM1"/>
<accession>A0AAD4IWM1</accession>
<dbReference type="PANTHER" id="PTHR31791:SF47">
    <property type="entry name" value="INACTIVE FRIGIDA-LIKE PROTEIN 2"/>
    <property type="match status" value="1"/>
</dbReference>
<evidence type="ECO:0000256" key="6">
    <source>
        <dbReference type="SAM" id="MobiDB-lite"/>
    </source>
</evidence>
<dbReference type="EMBL" id="SDAM02001188">
    <property type="protein sequence ID" value="KAH6822706.1"/>
    <property type="molecule type" value="Genomic_DNA"/>
</dbReference>
<gene>
    <name evidence="7" type="ORF">C2S53_003533</name>
</gene>
<evidence type="ECO:0000313" key="7">
    <source>
        <dbReference type="EMBL" id="KAH6822706.1"/>
    </source>
</evidence>
<organism evidence="7 8">
    <name type="scientific">Perilla frutescens var. hirtella</name>
    <name type="common">Perilla citriodora</name>
    <name type="synonym">Perilla setoyensis</name>
    <dbReference type="NCBI Taxonomy" id="608512"/>
    <lineage>
        <taxon>Eukaryota</taxon>
        <taxon>Viridiplantae</taxon>
        <taxon>Streptophyta</taxon>
        <taxon>Embryophyta</taxon>
        <taxon>Tracheophyta</taxon>
        <taxon>Spermatophyta</taxon>
        <taxon>Magnoliopsida</taxon>
        <taxon>eudicotyledons</taxon>
        <taxon>Gunneridae</taxon>
        <taxon>Pentapetalae</taxon>
        <taxon>asterids</taxon>
        <taxon>lamiids</taxon>
        <taxon>Lamiales</taxon>
        <taxon>Lamiaceae</taxon>
        <taxon>Nepetoideae</taxon>
        <taxon>Elsholtzieae</taxon>
        <taxon>Perilla</taxon>
    </lineage>
</organism>
<dbReference type="InterPro" id="IPR012474">
    <property type="entry name" value="Frigida"/>
</dbReference>
<protein>
    <recommendedName>
        <fullName evidence="5">FRIGIDA-like protein</fullName>
    </recommendedName>
</protein>
<reference evidence="7 8" key="1">
    <citation type="journal article" date="2021" name="Nat. Commun.">
        <title>Incipient diploidization of the medicinal plant Perilla within 10,000 years.</title>
        <authorList>
            <person name="Zhang Y."/>
            <person name="Shen Q."/>
            <person name="Leng L."/>
            <person name="Zhang D."/>
            <person name="Chen S."/>
            <person name="Shi Y."/>
            <person name="Ning Z."/>
            <person name="Chen S."/>
        </authorList>
    </citation>
    <scope>NUCLEOTIDE SEQUENCE [LARGE SCALE GENOMIC DNA]</scope>
    <source>
        <strain evidence="8">cv. PC099</strain>
    </source>
</reference>
<keyword evidence="8" id="KW-1185">Reference proteome</keyword>
<name>A0AAD4IWM1_PERFH</name>
<feature type="region of interest" description="Disordered" evidence="6">
    <location>
        <begin position="368"/>
        <end position="398"/>
    </location>
</feature>
<sequence length="521" mass="57415">MALTTVKSIEQALSLVDEKKQRLKKAFEELEPRSSSLSSFNFTWTDLDSYFSGAQSDLRDKFSALQALESSQTRKPKPEKRKDPLLSEPVPTRPELKSLCAKMDALGLRRYVIERPKERAAIRVELADAFKHAPDAGSMVLDALVGFWDGKLGSGSRLRTACVVLLEELMRAEVEIGAEARDRAKAVAAEWKAKMAGLNGGEGDEEGKEEDWGLERLGYLQLLASYKLLSDVGFEFDANELVDYVVLSARYRQTVDLCRVLCLETKIPDVVQRLVSKGKQLLALKFVFEFELTDEFPPVPLLNAYVMDSKKSSQKVQKSGKSSRQSLNDAAMKEISALKSVIKCVEDHGLEAQYPKDEMLMRIEKLEKEKADRKRPPAVPVPKSQQLQKQPKHNGSKRIKAAGAPSAFKRKLHGNPVVRPLHPSPVMRAGLLPDHAAPYLGSPSGGYGMAGSLVAAAPYMGSTANLYGLSGASMGFSGNLNPSTSNTYTSETHAQPGYYNRAIGYGGYDVSSQYPPVYYPQ</sequence>
<dbReference type="GO" id="GO:0009908">
    <property type="term" value="P:flower development"/>
    <property type="evidence" value="ECO:0007669"/>
    <property type="project" value="UniProtKB-KW"/>
</dbReference>
<dbReference type="GO" id="GO:0030154">
    <property type="term" value="P:cell differentiation"/>
    <property type="evidence" value="ECO:0007669"/>
    <property type="project" value="UniProtKB-KW"/>
</dbReference>
<keyword evidence="3 5" id="KW-0221">Differentiation</keyword>
<evidence type="ECO:0000256" key="3">
    <source>
        <dbReference type="ARBA" id="ARBA00022782"/>
    </source>
</evidence>
<feature type="region of interest" description="Disordered" evidence="6">
    <location>
        <begin position="68"/>
        <end position="91"/>
    </location>
</feature>
<comment type="caution">
    <text evidence="7">The sequence shown here is derived from an EMBL/GenBank/DDBJ whole genome shotgun (WGS) entry which is preliminary data.</text>
</comment>
<keyword evidence="4 5" id="KW-0287">Flowering</keyword>